<keyword evidence="4" id="KW-0274">FAD</keyword>
<dbReference type="GO" id="GO:0003884">
    <property type="term" value="F:D-amino-acid oxidase activity"/>
    <property type="evidence" value="ECO:0007669"/>
    <property type="project" value="InterPro"/>
</dbReference>
<keyword evidence="5" id="KW-0560">Oxidoreductase</keyword>
<dbReference type="InterPro" id="IPR023209">
    <property type="entry name" value="DAO"/>
</dbReference>
<comment type="cofactor">
    <cofactor evidence="1">
        <name>FAD</name>
        <dbReference type="ChEBI" id="CHEBI:57692"/>
    </cofactor>
</comment>
<dbReference type="EMBL" id="BRPB01000472">
    <property type="protein sequence ID" value="GLA56299.1"/>
    <property type="molecule type" value="Genomic_DNA"/>
</dbReference>
<dbReference type="GO" id="GO:0005737">
    <property type="term" value="C:cytoplasm"/>
    <property type="evidence" value="ECO:0007669"/>
    <property type="project" value="TreeGrafter"/>
</dbReference>
<name>A0A9W6ADG2_ASPNG</name>
<dbReference type="AlphaFoldDB" id="A0A9W6ADG2"/>
<dbReference type="PANTHER" id="PTHR11530:SF11">
    <property type="entry name" value="D-ASPARTATE OXIDASE"/>
    <property type="match status" value="1"/>
</dbReference>
<dbReference type="InterPro" id="IPR006181">
    <property type="entry name" value="D-amino_acid_oxidase_CS"/>
</dbReference>
<feature type="domain" description="FAD dependent oxidoreductase" evidence="6">
    <location>
        <begin position="16"/>
        <end position="332"/>
    </location>
</feature>
<dbReference type="GO" id="GO:0071949">
    <property type="term" value="F:FAD binding"/>
    <property type="evidence" value="ECO:0007669"/>
    <property type="project" value="InterPro"/>
</dbReference>
<evidence type="ECO:0000256" key="4">
    <source>
        <dbReference type="ARBA" id="ARBA00022827"/>
    </source>
</evidence>
<evidence type="ECO:0000256" key="5">
    <source>
        <dbReference type="ARBA" id="ARBA00023002"/>
    </source>
</evidence>
<sequence>MPSMHNKELLGGGHATVIGAGIIGLSCASSLADVGLAVTIIARNLPGDKSSQWSSPWYGHLESAKDSLWPKKGSHGARSNRNLRQYQFLAEREQETGVRRVTVTEYYDDRAANAPIWYEKLFPDFCKVIPSSLPTGATLGFSYTGLVVDPNVFLPWMTQKLRSQGVQFVQRELLSLEQLEGTSSEGVLINASGLGAGQLARDDKVIGTRGQTMFVRCNYDRAIIYQGSEYNYVIPRKPSGGVILGGVSQPGETTIQVDQGLRKDILDRVNRISKGAFEWVDLSTDVDLDIVGLRPVREGGLFVERKGSVVHAYGAGAWGYVYSLGVAKRVQELAVARDRSKI</sequence>
<evidence type="ECO:0000259" key="6">
    <source>
        <dbReference type="Pfam" id="PF01266"/>
    </source>
</evidence>
<dbReference type="SUPFAM" id="SSF54373">
    <property type="entry name" value="FAD-linked reductases, C-terminal domain"/>
    <property type="match status" value="1"/>
</dbReference>
<dbReference type="InterPro" id="IPR006076">
    <property type="entry name" value="FAD-dep_OxRdtase"/>
</dbReference>
<comment type="similarity">
    <text evidence="2">Belongs to the DAMOX/DASOX family.</text>
</comment>
<reference evidence="7" key="1">
    <citation type="submission" date="2022-07" db="EMBL/GenBank/DDBJ databases">
        <title>Taxonomy of Aspergillus series Nigri: significant species reduction supported by multi-species coalescent approaches.</title>
        <authorList>
            <person name="Bian C."/>
            <person name="Kusuya Y."/>
            <person name="Sklenar F."/>
            <person name="D'hooge E."/>
            <person name="Yaguchi T."/>
            <person name="Takahashi H."/>
            <person name="Hubka V."/>
        </authorList>
    </citation>
    <scope>NUCLEOTIDE SEQUENCE</scope>
    <source>
        <strain evidence="7">IFM 63604</strain>
    </source>
</reference>
<keyword evidence="3" id="KW-0285">Flavoprotein</keyword>
<proteinExistence type="inferred from homology"/>
<dbReference type="Gene3D" id="3.30.9.10">
    <property type="entry name" value="D-Amino Acid Oxidase, subunit A, domain 2"/>
    <property type="match status" value="1"/>
</dbReference>
<dbReference type="PANTHER" id="PTHR11530">
    <property type="entry name" value="D-AMINO ACID OXIDASE"/>
    <property type="match status" value="1"/>
</dbReference>
<dbReference type="PIRSF" id="PIRSF000189">
    <property type="entry name" value="D-aa_oxidase"/>
    <property type="match status" value="1"/>
</dbReference>
<evidence type="ECO:0000313" key="8">
    <source>
        <dbReference type="Proteomes" id="UP001144191"/>
    </source>
</evidence>
<gene>
    <name evidence="7" type="ORF">AnigIFM63604_007630</name>
</gene>
<evidence type="ECO:0000256" key="3">
    <source>
        <dbReference type="ARBA" id="ARBA00022630"/>
    </source>
</evidence>
<dbReference type="PROSITE" id="PS51257">
    <property type="entry name" value="PROKAR_LIPOPROTEIN"/>
    <property type="match status" value="1"/>
</dbReference>
<dbReference type="Pfam" id="PF01266">
    <property type="entry name" value="DAO"/>
    <property type="match status" value="1"/>
</dbReference>
<protein>
    <recommendedName>
        <fullName evidence="6">FAD dependent oxidoreductase domain-containing protein</fullName>
    </recommendedName>
</protein>
<dbReference type="Gene3D" id="3.40.50.720">
    <property type="entry name" value="NAD(P)-binding Rossmann-like Domain"/>
    <property type="match status" value="1"/>
</dbReference>
<dbReference type="GO" id="GO:0019478">
    <property type="term" value="P:D-amino acid catabolic process"/>
    <property type="evidence" value="ECO:0007669"/>
    <property type="project" value="TreeGrafter"/>
</dbReference>
<dbReference type="Proteomes" id="UP001144191">
    <property type="component" value="Unassembled WGS sequence"/>
</dbReference>
<accession>A0A9W6ADG2</accession>
<dbReference type="SUPFAM" id="SSF51971">
    <property type="entry name" value="Nucleotide-binding domain"/>
    <property type="match status" value="1"/>
</dbReference>
<comment type="caution">
    <text evidence="7">The sequence shown here is derived from an EMBL/GenBank/DDBJ whole genome shotgun (WGS) entry which is preliminary data.</text>
</comment>
<organism evidence="7 8">
    <name type="scientific">Aspergillus niger</name>
    <dbReference type="NCBI Taxonomy" id="5061"/>
    <lineage>
        <taxon>Eukaryota</taxon>
        <taxon>Fungi</taxon>
        <taxon>Dikarya</taxon>
        <taxon>Ascomycota</taxon>
        <taxon>Pezizomycotina</taxon>
        <taxon>Eurotiomycetes</taxon>
        <taxon>Eurotiomycetidae</taxon>
        <taxon>Eurotiales</taxon>
        <taxon>Aspergillaceae</taxon>
        <taxon>Aspergillus</taxon>
        <taxon>Aspergillus subgen. Circumdati</taxon>
    </lineage>
</organism>
<evidence type="ECO:0000313" key="7">
    <source>
        <dbReference type="EMBL" id="GLA56299.1"/>
    </source>
</evidence>
<evidence type="ECO:0000256" key="2">
    <source>
        <dbReference type="ARBA" id="ARBA00006730"/>
    </source>
</evidence>
<evidence type="ECO:0000256" key="1">
    <source>
        <dbReference type="ARBA" id="ARBA00001974"/>
    </source>
</evidence>
<dbReference type="PROSITE" id="PS00677">
    <property type="entry name" value="DAO"/>
    <property type="match status" value="1"/>
</dbReference>